<dbReference type="GO" id="GO:0005634">
    <property type="term" value="C:nucleus"/>
    <property type="evidence" value="ECO:0007669"/>
    <property type="project" value="UniProtKB-SubCell"/>
</dbReference>
<protein>
    <submittedName>
        <fullName evidence="8">CCAAT box binding factor</fullName>
    </submittedName>
</protein>
<dbReference type="VEuPathDB" id="MicrosporidiaDB:AEWQ_050410"/>
<dbReference type="InterPro" id="IPR003958">
    <property type="entry name" value="CBFA_NFYB_domain"/>
</dbReference>
<accession>M1K8S4</accession>
<evidence type="ECO:0000256" key="4">
    <source>
        <dbReference type="ARBA" id="ARBA00023163"/>
    </source>
</evidence>
<evidence type="ECO:0000256" key="3">
    <source>
        <dbReference type="ARBA" id="ARBA00023125"/>
    </source>
</evidence>
<dbReference type="InterPro" id="IPR050568">
    <property type="entry name" value="Transcr_DNA_Rep_Reg"/>
</dbReference>
<reference evidence="8" key="1">
    <citation type="journal article" date="2013" name="Eukaryot. Cell">
        <title>Extremely Reduced Levels of Heterozygosity in the Vertebrate Pathogen Encephalitozoon cuniculi.</title>
        <authorList>
            <person name="Selman M."/>
            <person name="Sak B."/>
            <person name="Kvac M."/>
            <person name="Farinelli L."/>
            <person name="Weiss L.M."/>
            <person name="Corradi N."/>
        </authorList>
    </citation>
    <scope>NUCLEOTIDE SEQUENCE</scope>
</reference>
<evidence type="ECO:0000256" key="2">
    <source>
        <dbReference type="ARBA" id="ARBA00023015"/>
    </source>
</evidence>
<dbReference type="GO" id="GO:0000976">
    <property type="term" value="F:transcription cis-regulatory region binding"/>
    <property type="evidence" value="ECO:0007669"/>
    <property type="project" value="TreeGrafter"/>
</dbReference>
<dbReference type="VEuPathDB" id="MicrosporidiaDB:ECU05_0450"/>
<dbReference type="GO" id="GO:0006355">
    <property type="term" value="P:regulation of DNA-templated transcription"/>
    <property type="evidence" value="ECO:0007669"/>
    <property type="project" value="TreeGrafter"/>
</dbReference>
<keyword evidence="5" id="KW-0539">Nucleus</keyword>
<dbReference type="PANTHER" id="PTHR10252">
    <property type="entry name" value="HISTONE-LIKE TRANSCRIPTION FACTOR CCAAT-RELATED"/>
    <property type="match status" value="1"/>
</dbReference>
<name>M1K8S4_ENCCN</name>
<dbReference type="AlphaFoldDB" id="M1K8S4"/>
<organism evidence="8">
    <name type="scientific">Encephalitozoon cuniculi</name>
    <name type="common">Microsporidian parasite</name>
    <dbReference type="NCBI Taxonomy" id="6035"/>
    <lineage>
        <taxon>Eukaryota</taxon>
        <taxon>Fungi</taxon>
        <taxon>Fungi incertae sedis</taxon>
        <taxon>Microsporidia</taxon>
        <taxon>Unikaryonidae</taxon>
        <taxon>Encephalitozoon</taxon>
    </lineage>
</organism>
<comment type="similarity">
    <text evidence="6">Belongs to the NFYC/HAP5 subunit family.</text>
</comment>
<keyword evidence="4" id="KW-0804">Transcription</keyword>
<dbReference type="VEuPathDB" id="MicrosporidiaDB:M970_050410"/>
<dbReference type="FunFam" id="1.10.20.10:FF:000062">
    <property type="entry name" value="Nuclear transcription factor Y subunit C"/>
    <property type="match status" value="1"/>
</dbReference>
<dbReference type="CDD" id="cd22908">
    <property type="entry name" value="HFD_NFYC-like"/>
    <property type="match status" value="1"/>
</dbReference>
<dbReference type="SUPFAM" id="SSF47113">
    <property type="entry name" value="Histone-fold"/>
    <property type="match status" value="1"/>
</dbReference>
<dbReference type="GO" id="GO:0046982">
    <property type="term" value="F:protein heterodimerization activity"/>
    <property type="evidence" value="ECO:0007669"/>
    <property type="project" value="InterPro"/>
</dbReference>
<dbReference type="EMBL" id="KC513607">
    <property type="protein sequence ID" value="AGE95455.1"/>
    <property type="molecule type" value="Genomic_DNA"/>
</dbReference>
<dbReference type="InterPro" id="IPR009072">
    <property type="entry name" value="Histone-fold"/>
</dbReference>
<dbReference type="VEuPathDB" id="MicrosporidiaDB:AEWR_050410"/>
<keyword evidence="2" id="KW-0805">Transcription regulation</keyword>
<evidence type="ECO:0000256" key="1">
    <source>
        <dbReference type="ARBA" id="ARBA00004123"/>
    </source>
</evidence>
<evidence type="ECO:0000256" key="6">
    <source>
        <dbReference type="ARBA" id="ARBA00038129"/>
    </source>
</evidence>
<feature type="domain" description="Transcription factor CBF/NF-Y/archaeal histone" evidence="7">
    <location>
        <begin position="38"/>
        <end position="101"/>
    </location>
</feature>
<proteinExistence type="inferred from homology"/>
<dbReference type="VEuPathDB" id="MicrosporidiaDB:AEWD_050410"/>
<evidence type="ECO:0000256" key="5">
    <source>
        <dbReference type="ARBA" id="ARBA00023242"/>
    </source>
</evidence>
<evidence type="ECO:0000313" key="8">
    <source>
        <dbReference type="EMBL" id="AGE95455.1"/>
    </source>
</evidence>
<evidence type="ECO:0000259" key="7">
    <source>
        <dbReference type="Pfam" id="PF00808"/>
    </source>
</evidence>
<sequence>MIGRMRSEYDLLDERISRFWHQTFKAAMEERILLKDLNLPLARIKRLMKIEEGVRMVASEVPVLFSMITEKFIEELTLRAWINTEENKRRILQKSDLTAAVKTSEMFDFLVYIVPRNDLLHPFNHLVPSKMHHGGEDFAPRMGDAYAKQHVLDERQMMEDMVEKMGGSHSQNFYSQEHRVVGGEAPEPLSNPHMGDYRRGFDISFNRDMSADMTPGSFR</sequence>
<keyword evidence="3" id="KW-0238">DNA-binding</keyword>
<comment type="subcellular location">
    <subcellularLocation>
        <location evidence="1">Nucleus</location>
    </subcellularLocation>
</comment>
<dbReference type="Gene3D" id="1.10.20.10">
    <property type="entry name" value="Histone, subunit A"/>
    <property type="match status" value="1"/>
</dbReference>
<dbReference type="Pfam" id="PF00808">
    <property type="entry name" value="CBFD_NFYB_HMF"/>
    <property type="match status" value="1"/>
</dbReference>
<dbReference type="PANTHER" id="PTHR10252:SF54">
    <property type="entry name" value="CHROMATIN ACCESSIBILITY COMPLEX PROTEIN 1"/>
    <property type="match status" value="1"/>
</dbReference>
<gene>
    <name evidence="8" type="ORF">ECU05_0450</name>
</gene>